<dbReference type="RefSeq" id="WP_158060083.1">
    <property type="nucleotide sequence ID" value="NZ_CP044427.1"/>
</dbReference>
<dbReference type="Proteomes" id="UP000326546">
    <property type="component" value="Chromosome"/>
</dbReference>
<dbReference type="AlphaFoldDB" id="A0A5J6V1M0"/>
<evidence type="ECO:0000313" key="1">
    <source>
        <dbReference type="EMBL" id="QFG67689.1"/>
    </source>
</evidence>
<dbReference type="EMBL" id="CP044427">
    <property type="protein sequence ID" value="QFG67689.1"/>
    <property type="molecule type" value="Genomic_DNA"/>
</dbReference>
<sequence>MTNKTVERDAATENAAEILGDLKAKGGRFREVETDWSFPASRRIARGSRCVCPCAGDQSGNQRLLARTVTGRADDVQGIFTWLWVAGHSTPKKKVPPSAVALYDGQDAHRSRTLNPLVVTCPRCRVSYFLFPGYFPNIAGLLNLPSPADGGPQNVLTPGIVNVLISDGSGHYDRRIAEG</sequence>
<dbReference type="KEGG" id="serw:FY030_02155"/>
<evidence type="ECO:0000313" key="2">
    <source>
        <dbReference type="Proteomes" id="UP000326546"/>
    </source>
</evidence>
<gene>
    <name evidence="1" type="ORF">FY030_02155</name>
</gene>
<name>A0A5J6V1M0_9MICO</name>
<accession>A0A5J6V1M0</accession>
<keyword evidence="2" id="KW-1185">Reference proteome</keyword>
<reference evidence="1 2" key="1">
    <citation type="submission" date="2019-09" db="EMBL/GenBank/DDBJ databases">
        <title>Serinicoccus pratensis sp. nov., isolated from meadow soil.</title>
        <authorList>
            <person name="Zhang W."/>
        </authorList>
    </citation>
    <scope>NUCLEOTIDE SEQUENCE [LARGE SCALE GENOMIC DNA]</scope>
    <source>
        <strain evidence="1 2">W204</strain>
    </source>
</reference>
<proteinExistence type="predicted"/>
<organism evidence="1 2">
    <name type="scientific">Ornithinimicrobium pratense</name>
    <dbReference type="NCBI Taxonomy" id="2593973"/>
    <lineage>
        <taxon>Bacteria</taxon>
        <taxon>Bacillati</taxon>
        <taxon>Actinomycetota</taxon>
        <taxon>Actinomycetes</taxon>
        <taxon>Micrococcales</taxon>
        <taxon>Ornithinimicrobiaceae</taxon>
        <taxon>Ornithinimicrobium</taxon>
    </lineage>
</organism>
<protein>
    <submittedName>
        <fullName evidence="1">Uncharacterized protein</fullName>
    </submittedName>
</protein>